<protein>
    <recommendedName>
        <fullName evidence="4">LamG domain-containing protein</fullName>
    </recommendedName>
</protein>
<feature type="signal peptide" evidence="1">
    <location>
        <begin position="1"/>
        <end position="21"/>
    </location>
</feature>
<proteinExistence type="predicted"/>
<dbReference type="AlphaFoldDB" id="A0A937XB61"/>
<dbReference type="EMBL" id="VGIY01000189">
    <property type="protein sequence ID" value="MBM3317794.1"/>
    <property type="molecule type" value="Genomic_DNA"/>
</dbReference>
<organism evidence="2 3">
    <name type="scientific">Eiseniibacteriota bacterium</name>
    <dbReference type="NCBI Taxonomy" id="2212470"/>
    <lineage>
        <taxon>Bacteria</taxon>
        <taxon>Candidatus Eiseniibacteriota</taxon>
    </lineage>
</organism>
<gene>
    <name evidence="2" type="ORF">FJY75_08060</name>
</gene>
<evidence type="ECO:0000313" key="2">
    <source>
        <dbReference type="EMBL" id="MBM3317794.1"/>
    </source>
</evidence>
<comment type="caution">
    <text evidence="2">The sequence shown here is derived from an EMBL/GenBank/DDBJ whole genome shotgun (WGS) entry which is preliminary data.</text>
</comment>
<name>A0A937XB61_UNCEI</name>
<feature type="chain" id="PRO_5036837544" description="LamG domain-containing protein" evidence="1">
    <location>
        <begin position="22"/>
        <end position="270"/>
    </location>
</feature>
<evidence type="ECO:0000313" key="3">
    <source>
        <dbReference type="Proteomes" id="UP000748308"/>
    </source>
</evidence>
<reference evidence="2" key="1">
    <citation type="submission" date="2019-03" db="EMBL/GenBank/DDBJ databases">
        <title>Lake Tanganyika Metagenome-Assembled Genomes (MAGs).</title>
        <authorList>
            <person name="Tran P."/>
        </authorList>
    </citation>
    <scope>NUCLEOTIDE SEQUENCE</scope>
    <source>
        <strain evidence="2">M_DeepCast_400m_m2_100</strain>
    </source>
</reference>
<sequence length="270" mass="28968">MRSRVTAYALTGLLAIGSAAAAQSQVFFEEQFDGPTLDPSVWRTEILTSGPRFCADSYPGGPGHWVDEGVECHGVAAYSPYGIAALSDGLVHLSSTNGRAFPLLVTRFPGPCPTFPASGDFTLTVRMRFDRVTPWGTFFDAIEVESADPAVAPPPFAEDDVLHIGADGLYSFLSGSMERIADAPSPTELHDYGLTCVGNLFTVTIDGQVVHGPIASTMRPNAVCLGNNVLFYWGLADWTSLSVDDIRVESEALTPVAKETWGAIKAKYRD</sequence>
<accession>A0A937XB61</accession>
<dbReference type="Proteomes" id="UP000748308">
    <property type="component" value="Unassembled WGS sequence"/>
</dbReference>
<evidence type="ECO:0008006" key="4">
    <source>
        <dbReference type="Google" id="ProtNLM"/>
    </source>
</evidence>
<keyword evidence="1" id="KW-0732">Signal</keyword>
<evidence type="ECO:0000256" key="1">
    <source>
        <dbReference type="SAM" id="SignalP"/>
    </source>
</evidence>